<proteinExistence type="predicted"/>
<sequence length="172" mass="19164">MGHDKGKSLVVNSGDDPENPVYPPGFAPTNIQAQQEVHPQRVPVTIRSQYQVGASASMNFQTGSGSNPRDNPNNPVVSDLDDVAKIEKARVDQSKQLEDRCLIKQDSIERHEGARKFCEFHAEEGHDIQKCTEFSTMVQNLIDNKELEFYEKIKGLEEGEVYSSEEESAGKA</sequence>
<keyword evidence="3" id="KW-1185">Reference proteome</keyword>
<accession>A0A7J9N632</accession>
<feature type="compositionally biased region" description="Polar residues" evidence="1">
    <location>
        <begin position="58"/>
        <end position="76"/>
    </location>
</feature>
<dbReference type="PANTHER" id="PTHR32108">
    <property type="entry name" value="DNA-DIRECTED RNA POLYMERASE SUBUNIT ALPHA"/>
    <property type="match status" value="1"/>
</dbReference>
<evidence type="ECO:0000256" key="1">
    <source>
        <dbReference type="SAM" id="MobiDB-lite"/>
    </source>
</evidence>
<organism evidence="2 3">
    <name type="scientific">Gossypium schwendimanii</name>
    <name type="common">Cotton</name>
    <dbReference type="NCBI Taxonomy" id="34291"/>
    <lineage>
        <taxon>Eukaryota</taxon>
        <taxon>Viridiplantae</taxon>
        <taxon>Streptophyta</taxon>
        <taxon>Embryophyta</taxon>
        <taxon>Tracheophyta</taxon>
        <taxon>Spermatophyta</taxon>
        <taxon>Magnoliopsida</taxon>
        <taxon>eudicotyledons</taxon>
        <taxon>Gunneridae</taxon>
        <taxon>Pentapetalae</taxon>
        <taxon>rosids</taxon>
        <taxon>malvids</taxon>
        <taxon>Malvales</taxon>
        <taxon>Malvaceae</taxon>
        <taxon>Malvoideae</taxon>
        <taxon>Gossypium</taxon>
    </lineage>
</organism>
<gene>
    <name evidence="2" type="ORF">Goshw_026799</name>
</gene>
<dbReference type="AlphaFoldDB" id="A0A7J9N632"/>
<evidence type="ECO:0000313" key="3">
    <source>
        <dbReference type="Proteomes" id="UP000593576"/>
    </source>
</evidence>
<reference evidence="2 3" key="1">
    <citation type="journal article" date="2019" name="Genome Biol. Evol.">
        <title>Insights into the evolution of the New World diploid cottons (Gossypium, subgenus Houzingenia) based on genome sequencing.</title>
        <authorList>
            <person name="Grover C.E."/>
            <person name="Arick M.A. 2nd"/>
            <person name="Thrash A."/>
            <person name="Conover J.L."/>
            <person name="Sanders W.S."/>
            <person name="Peterson D.G."/>
            <person name="Frelichowski J.E."/>
            <person name="Scheffler J.A."/>
            <person name="Scheffler B.E."/>
            <person name="Wendel J.F."/>
        </authorList>
    </citation>
    <scope>NUCLEOTIDE SEQUENCE [LARGE SCALE GENOMIC DNA]</scope>
    <source>
        <strain evidence="2">1</strain>
        <tissue evidence="2">Leaf</tissue>
    </source>
</reference>
<protein>
    <submittedName>
        <fullName evidence="2">Uncharacterized protein</fullName>
    </submittedName>
</protein>
<dbReference type="OrthoDB" id="999737at2759"/>
<comment type="caution">
    <text evidence="2">The sequence shown here is derived from an EMBL/GenBank/DDBJ whole genome shotgun (WGS) entry which is preliminary data.</text>
</comment>
<feature type="region of interest" description="Disordered" evidence="1">
    <location>
        <begin position="58"/>
        <end position="78"/>
    </location>
</feature>
<dbReference type="Proteomes" id="UP000593576">
    <property type="component" value="Unassembled WGS sequence"/>
</dbReference>
<name>A0A7J9N632_GOSSC</name>
<feature type="region of interest" description="Disordered" evidence="1">
    <location>
        <begin position="1"/>
        <end position="28"/>
    </location>
</feature>
<dbReference type="EMBL" id="JABFAF010272657">
    <property type="protein sequence ID" value="MBA0878688.1"/>
    <property type="molecule type" value="Genomic_DNA"/>
</dbReference>
<dbReference type="PANTHER" id="PTHR32108:SF5">
    <property type="entry name" value="DYNACTIN SUBUNIT 1-LIKE"/>
    <property type="match status" value="1"/>
</dbReference>
<evidence type="ECO:0000313" key="2">
    <source>
        <dbReference type="EMBL" id="MBA0878688.1"/>
    </source>
</evidence>